<reference evidence="1" key="1">
    <citation type="submission" date="2019-11" db="EMBL/GenBank/DDBJ databases">
        <authorList>
            <person name="Feng L."/>
        </authorList>
    </citation>
    <scope>NUCLEOTIDE SEQUENCE</scope>
    <source>
        <strain evidence="1">CAmalonaticusLFYP1</strain>
    </source>
</reference>
<organism evidence="1">
    <name type="scientific">Citrobacter amalonaticus</name>
    <dbReference type="NCBI Taxonomy" id="35703"/>
    <lineage>
        <taxon>Bacteria</taxon>
        <taxon>Pseudomonadati</taxon>
        <taxon>Pseudomonadota</taxon>
        <taxon>Gammaproteobacteria</taxon>
        <taxon>Enterobacterales</taxon>
        <taxon>Enterobacteriaceae</taxon>
        <taxon>Citrobacter</taxon>
    </lineage>
</organism>
<accession>A0A6N2U661</accession>
<dbReference type="AlphaFoldDB" id="A0A6N2U661"/>
<protein>
    <submittedName>
        <fullName evidence="1">Uncharacterized protein</fullName>
    </submittedName>
</protein>
<name>A0A6N2U661_CITAM</name>
<proteinExistence type="predicted"/>
<dbReference type="EMBL" id="CACRTI010000004">
    <property type="protein sequence ID" value="VYT11006.1"/>
    <property type="molecule type" value="Genomic_DNA"/>
</dbReference>
<gene>
    <name evidence="1" type="ORF">CALFYP1_02794</name>
</gene>
<sequence length="59" mass="6749">MNGKQHPLPREPSLNEHYVVGEAAIDYVMPSEIIKMRCRLISAQSYSRAKTEAQSEQRC</sequence>
<evidence type="ECO:0000313" key="1">
    <source>
        <dbReference type="EMBL" id="VYT11006.1"/>
    </source>
</evidence>